<dbReference type="EMBL" id="BMIR01000009">
    <property type="protein sequence ID" value="GGE42443.1"/>
    <property type="molecule type" value="Genomic_DNA"/>
</dbReference>
<gene>
    <name evidence="1" type="ORF">GCM10011391_21550</name>
</gene>
<reference evidence="1" key="1">
    <citation type="journal article" date="2014" name="Int. J. Syst. Evol. Microbiol.">
        <title>Complete genome sequence of Corynebacterium casei LMG S-19264T (=DSM 44701T), isolated from a smear-ripened cheese.</title>
        <authorList>
            <consortium name="US DOE Joint Genome Institute (JGI-PGF)"/>
            <person name="Walter F."/>
            <person name="Albersmeier A."/>
            <person name="Kalinowski J."/>
            <person name="Ruckert C."/>
        </authorList>
    </citation>
    <scope>NUCLEOTIDE SEQUENCE</scope>
    <source>
        <strain evidence="1">CGMCC 1.15371</strain>
    </source>
</reference>
<dbReference type="Proteomes" id="UP000628775">
    <property type="component" value="Unassembled WGS sequence"/>
</dbReference>
<evidence type="ECO:0000313" key="2">
    <source>
        <dbReference type="Proteomes" id="UP000628775"/>
    </source>
</evidence>
<dbReference type="AlphaFoldDB" id="A0A8J2YGY1"/>
<evidence type="ECO:0000313" key="1">
    <source>
        <dbReference type="EMBL" id="GGE42443.1"/>
    </source>
</evidence>
<accession>A0A8J2YGY1</accession>
<comment type="caution">
    <text evidence="1">The sequence shown here is derived from an EMBL/GenBank/DDBJ whole genome shotgun (WGS) entry which is preliminary data.</text>
</comment>
<proteinExistence type="predicted"/>
<keyword evidence="2" id="KW-1185">Reference proteome</keyword>
<protein>
    <submittedName>
        <fullName evidence="1">Uncharacterized protein</fullName>
    </submittedName>
</protein>
<sequence>MTVNADISVPLNENAEKISEAIKGEKEAGVLKKVLGLIWTVARIHSSTNYQRRETHAHPGQNITTDSVYDHSVSTGRVWDSQ</sequence>
<name>A0A8J2YGY1_9BACL</name>
<organism evidence="1 2">
    <name type="scientific">Pullulanibacillus camelliae</name>
    <dbReference type="NCBI Taxonomy" id="1707096"/>
    <lineage>
        <taxon>Bacteria</taxon>
        <taxon>Bacillati</taxon>
        <taxon>Bacillota</taxon>
        <taxon>Bacilli</taxon>
        <taxon>Bacillales</taxon>
        <taxon>Sporolactobacillaceae</taxon>
        <taxon>Pullulanibacillus</taxon>
    </lineage>
</organism>
<reference evidence="1" key="2">
    <citation type="submission" date="2020-09" db="EMBL/GenBank/DDBJ databases">
        <authorList>
            <person name="Sun Q."/>
            <person name="Zhou Y."/>
        </authorList>
    </citation>
    <scope>NUCLEOTIDE SEQUENCE</scope>
    <source>
        <strain evidence="1">CGMCC 1.15371</strain>
    </source>
</reference>